<name>A0ABV2T2D9_9BACT</name>
<proteinExistence type="inferred from homology"/>
<dbReference type="PROSITE" id="PS51257">
    <property type="entry name" value="PROKAR_LIPOPROTEIN"/>
    <property type="match status" value="1"/>
</dbReference>
<dbReference type="EMBL" id="JBEXAC010000001">
    <property type="protein sequence ID" value="MET6996289.1"/>
    <property type="molecule type" value="Genomic_DNA"/>
</dbReference>
<dbReference type="RefSeq" id="WP_354658935.1">
    <property type="nucleotide sequence ID" value="NZ_JBEXAC010000001.1"/>
</dbReference>
<keyword evidence="8" id="KW-1185">Reference proteome</keyword>
<evidence type="ECO:0000256" key="2">
    <source>
        <dbReference type="ARBA" id="ARBA00006275"/>
    </source>
</evidence>
<comment type="caution">
    <text evidence="7">The sequence shown here is derived from an EMBL/GenBank/DDBJ whole genome shotgun (WGS) entry which is preliminary data.</text>
</comment>
<dbReference type="Proteomes" id="UP001549749">
    <property type="component" value="Unassembled WGS sequence"/>
</dbReference>
<dbReference type="Gene3D" id="1.25.40.10">
    <property type="entry name" value="Tetratricopeptide repeat domain"/>
    <property type="match status" value="1"/>
</dbReference>
<dbReference type="CDD" id="cd08977">
    <property type="entry name" value="SusD"/>
    <property type="match status" value="1"/>
</dbReference>
<comment type="similarity">
    <text evidence="2">Belongs to the SusD family.</text>
</comment>
<evidence type="ECO:0000313" key="7">
    <source>
        <dbReference type="EMBL" id="MET6996289.1"/>
    </source>
</evidence>
<evidence type="ECO:0000313" key="8">
    <source>
        <dbReference type="Proteomes" id="UP001549749"/>
    </source>
</evidence>
<protein>
    <submittedName>
        <fullName evidence="7">RagB/SusD family nutrient uptake outer membrane protein</fullName>
    </submittedName>
</protein>
<dbReference type="InterPro" id="IPR011990">
    <property type="entry name" value="TPR-like_helical_dom_sf"/>
</dbReference>
<evidence type="ECO:0000256" key="4">
    <source>
        <dbReference type="ARBA" id="ARBA00023136"/>
    </source>
</evidence>
<gene>
    <name evidence="7" type="ORF">ABR189_02875</name>
</gene>
<dbReference type="SUPFAM" id="SSF48452">
    <property type="entry name" value="TPR-like"/>
    <property type="match status" value="1"/>
</dbReference>
<evidence type="ECO:0000256" key="5">
    <source>
        <dbReference type="ARBA" id="ARBA00023237"/>
    </source>
</evidence>
<keyword evidence="3" id="KW-0732">Signal</keyword>
<comment type="subcellular location">
    <subcellularLocation>
        <location evidence="1">Cell outer membrane</location>
    </subcellularLocation>
</comment>
<reference evidence="7 8" key="1">
    <citation type="submission" date="2024-06" db="EMBL/GenBank/DDBJ databases">
        <title>Chitinophaga defluvii sp. nov., isolated from municipal sewage.</title>
        <authorList>
            <person name="Zhang L."/>
        </authorList>
    </citation>
    <scope>NUCLEOTIDE SEQUENCE [LARGE SCALE GENOMIC DNA]</scope>
    <source>
        <strain evidence="7 8">H8</strain>
    </source>
</reference>
<dbReference type="Pfam" id="PF07980">
    <property type="entry name" value="SusD_RagB"/>
    <property type="match status" value="1"/>
</dbReference>
<evidence type="ECO:0000256" key="3">
    <source>
        <dbReference type="ARBA" id="ARBA00022729"/>
    </source>
</evidence>
<accession>A0ABV2T2D9</accession>
<feature type="domain" description="RagB/SusD" evidence="6">
    <location>
        <begin position="253"/>
        <end position="527"/>
    </location>
</feature>
<dbReference type="Gene3D" id="1.10.3780.10">
    <property type="entry name" value="SusD-like"/>
    <property type="match status" value="1"/>
</dbReference>
<evidence type="ECO:0000256" key="1">
    <source>
        <dbReference type="ARBA" id="ARBA00004442"/>
    </source>
</evidence>
<sequence length="528" mass="59270">MKFNNINIGLLSLALALLTVSCQKDLDRKPYYDVTTASVFTDFKNYKNVLAKCYGGLALTGQVTGDGNADIGGVDVGYVRGFWQMQELSTDEARVAWNDQYLLPMHGMDWTSQNLLLGAMYNRIFLQVMYCNEFLRQTTDGKLSENGISGENAATTKIYRAEMRFLRAFSYWHAIDMFGNVPFVTENDPVGAFFPKQTSRKELFAYVESELKAIEADLMAPRTNEYPRADKAAAWMLLAKLYLNAEVYTGTPRYTDAITYCNKIIEAGYTLEPRFQNLFLADNDKLKNEIIFTIAYDGQKMKTYNGTTFLIHAAVGGNMDATKDFGIDGGWYGLRTTKNIVHLFTDITGQTDSRAMFHSSGQNLEMNSIANFADGYPVTKWRNITSTGAGGSDKLFVDTDFPVFRLGDVYLMYAEAVLRGGTGGSSATALEYINKLRQRAYGNTSGNITAGQLTLDFMLDERGRELMWEAQRRTDLIRFGKYTGSNYVWPWKGNVKEGKGVEAYRTLFPLPAADMIANPNLKQNEGYN</sequence>
<evidence type="ECO:0000259" key="6">
    <source>
        <dbReference type="Pfam" id="PF07980"/>
    </source>
</evidence>
<keyword evidence="5" id="KW-0998">Cell outer membrane</keyword>
<keyword evidence="4" id="KW-0472">Membrane</keyword>
<dbReference type="Gene3D" id="1.25.40.390">
    <property type="match status" value="1"/>
</dbReference>
<organism evidence="7 8">
    <name type="scientific">Chitinophaga defluvii</name>
    <dbReference type="NCBI Taxonomy" id="3163343"/>
    <lineage>
        <taxon>Bacteria</taxon>
        <taxon>Pseudomonadati</taxon>
        <taxon>Bacteroidota</taxon>
        <taxon>Chitinophagia</taxon>
        <taxon>Chitinophagales</taxon>
        <taxon>Chitinophagaceae</taxon>
        <taxon>Chitinophaga</taxon>
    </lineage>
</organism>
<dbReference type="InterPro" id="IPR012944">
    <property type="entry name" value="SusD_RagB_dom"/>
</dbReference>